<keyword evidence="3" id="KW-1133">Transmembrane helix</keyword>
<dbReference type="GO" id="GO:0003677">
    <property type="term" value="F:DNA binding"/>
    <property type="evidence" value="ECO:0007669"/>
    <property type="project" value="UniProtKB-KW"/>
</dbReference>
<reference evidence="5" key="1">
    <citation type="journal article" date="2021" name="PeerJ">
        <title>Extensive microbial diversity within the chicken gut microbiome revealed by metagenomics and culture.</title>
        <authorList>
            <person name="Gilroy R."/>
            <person name="Ravi A."/>
            <person name="Getino M."/>
            <person name="Pursley I."/>
            <person name="Horton D.L."/>
            <person name="Alikhan N.F."/>
            <person name="Baker D."/>
            <person name="Gharbi K."/>
            <person name="Hall N."/>
            <person name="Watson M."/>
            <person name="Adriaenssens E.M."/>
            <person name="Foster-Nyarko E."/>
            <person name="Jarju S."/>
            <person name="Secka A."/>
            <person name="Antonio M."/>
            <person name="Oren A."/>
            <person name="Chaudhuri R.R."/>
            <person name="La Ragione R."/>
            <person name="Hildebrand F."/>
            <person name="Pallen M.J."/>
        </authorList>
    </citation>
    <scope>NUCLEOTIDE SEQUENCE</scope>
    <source>
        <strain evidence="5">ChiBcec18-1249</strain>
    </source>
</reference>
<dbReference type="PANTHER" id="PTHR46558:SF15">
    <property type="entry name" value="HELIX-TURN-HELIX DOMAIN PROTEIN"/>
    <property type="match status" value="1"/>
</dbReference>
<comment type="caution">
    <text evidence="5">The sequence shown here is derived from an EMBL/GenBank/DDBJ whole genome shotgun (WGS) entry which is preliminary data.</text>
</comment>
<dbReference type="SMART" id="SM00530">
    <property type="entry name" value="HTH_XRE"/>
    <property type="match status" value="1"/>
</dbReference>
<sequence length="288" mass="31774">MDAKATGGLIARRRKERNWSQGDLAERLHVTDKAVSRWETGRGLPSVDLLEPLAEALGLTVSELLSGRELTPEELPKAAGEQIMETMQEKARILKGFAAAVVMIIALAGIFFGYHYLTTAPETDLARLEELAAAYLGRFQDAGEDGFDYNALEIVEMERRGDYLAALCSDGQGNWCMCVFDRDGVFSDRWMANGGKSRMETGKLGSWNFGTSQEAVIIFCGGDLPEEAAYYRFQNSGITYTCPIEGGRVLDVFVLPDTGDISSYPEEVLDQDGDPLDVRYEGDIRPEN</sequence>
<feature type="transmembrane region" description="Helical" evidence="3">
    <location>
        <begin position="97"/>
        <end position="117"/>
    </location>
</feature>
<dbReference type="SUPFAM" id="SSF47413">
    <property type="entry name" value="lambda repressor-like DNA-binding domains"/>
    <property type="match status" value="1"/>
</dbReference>
<dbReference type="InterPro" id="IPR001387">
    <property type="entry name" value="Cro/C1-type_HTH"/>
</dbReference>
<feature type="domain" description="HTH cro/C1-type" evidence="4">
    <location>
        <begin position="10"/>
        <end position="64"/>
    </location>
</feature>
<dbReference type="Gene3D" id="1.10.260.40">
    <property type="entry name" value="lambda repressor-like DNA-binding domains"/>
    <property type="match status" value="1"/>
</dbReference>
<proteinExistence type="predicted"/>
<dbReference type="AlphaFoldDB" id="A0A9D2LJB8"/>
<evidence type="ECO:0000256" key="1">
    <source>
        <dbReference type="ARBA" id="ARBA00023125"/>
    </source>
</evidence>
<evidence type="ECO:0000313" key="5">
    <source>
        <dbReference type="EMBL" id="HJB13593.1"/>
    </source>
</evidence>
<keyword evidence="3" id="KW-0812">Transmembrane</keyword>
<dbReference type="PANTHER" id="PTHR46558">
    <property type="entry name" value="TRACRIPTIONAL REGULATORY PROTEIN-RELATED-RELATED"/>
    <property type="match status" value="1"/>
</dbReference>
<protein>
    <submittedName>
        <fullName evidence="5">Helix-turn-helix domain-containing protein</fullName>
    </submittedName>
</protein>
<organism evidence="5 6">
    <name type="scientific">Candidatus Oscillibacter excrementigallinarum</name>
    <dbReference type="NCBI Taxonomy" id="2838716"/>
    <lineage>
        <taxon>Bacteria</taxon>
        <taxon>Bacillati</taxon>
        <taxon>Bacillota</taxon>
        <taxon>Clostridia</taxon>
        <taxon>Eubacteriales</taxon>
        <taxon>Oscillospiraceae</taxon>
        <taxon>Oscillibacter</taxon>
    </lineage>
</organism>
<dbReference type="PROSITE" id="PS50943">
    <property type="entry name" value="HTH_CROC1"/>
    <property type="match status" value="1"/>
</dbReference>
<evidence type="ECO:0000259" key="4">
    <source>
        <dbReference type="PROSITE" id="PS50943"/>
    </source>
</evidence>
<evidence type="ECO:0000256" key="3">
    <source>
        <dbReference type="SAM" id="Phobius"/>
    </source>
</evidence>
<evidence type="ECO:0000256" key="2">
    <source>
        <dbReference type="SAM" id="MobiDB-lite"/>
    </source>
</evidence>
<feature type="compositionally biased region" description="Basic and acidic residues" evidence="2">
    <location>
        <begin position="276"/>
        <end position="288"/>
    </location>
</feature>
<evidence type="ECO:0000313" key="6">
    <source>
        <dbReference type="Proteomes" id="UP000823824"/>
    </source>
</evidence>
<name>A0A9D2LJB8_9FIRM</name>
<feature type="region of interest" description="Disordered" evidence="2">
    <location>
        <begin position="264"/>
        <end position="288"/>
    </location>
</feature>
<keyword evidence="3" id="KW-0472">Membrane</keyword>
<dbReference type="EMBL" id="DWZJ01000065">
    <property type="protein sequence ID" value="HJB13593.1"/>
    <property type="molecule type" value="Genomic_DNA"/>
</dbReference>
<keyword evidence="1" id="KW-0238">DNA-binding</keyword>
<dbReference type="Proteomes" id="UP000823824">
    <property type="component" value="Unassembled WGS sequence"/>
</dbReference>
<reference evidence="5" key="2">
    <citation type="submission" date="2021-04" db="EMBL/GenBank/DDBJ databases">
        <authorList>
            <person name="Gilroy R."/>
        </authorList>
    </citation>
    <scope>NUCLEOTIDE SEQUENCE</scope>
    <source>
        <strain evidence="5">ChiBcec18-1249</strain>
    </source>
</reference>
<gene>
    <name evidence="5" type="ORF">H9787_07760</name>
</gene>
<dbReference type="CDD" id="cd00093">
    <property type="entry name" value="HTH_XRE"/>
    <property type="match status" value="1"/>
</dbReference>
<dbReference type="Pfam" id="PF01381">
    <property type="entry name" value="HTH_3"/>
    <property type="match status" value="1"/>
</dbReference>
<dbReference type="InterPro" id="IPR010982">
    <property type="entry name" value="Lambda_DNA-bd_dom_sf"/>
</dbReference>
<accession>A0A9D2LJB8</accession>